<dbReference type="EMBL" id="RCHU02000019">
    <property type="protein sequence ID" value="KAL3565187.1"/>
    <property type="molecule type" value="Genomic_DNA"/>
</dbReference>
<sequence>MSTLSSAIRGLNGRSKKLKLRMRRVSLALLVYLIWNERNNRIFAQKSSSVDATFRRFQILFYTVLLFHEKDHTLYHVAA</sequence>
<reference evidence="1 2" key="1">
    <citation type="journal article" date="2024" name="Plant Biotechnol. J.">
        <title>Genome and CRISPR/Cas9 system of a widespread forest tree (Populus alba) in the world.</title>
        <authorList>
            <person name="Liu Y.J."/>
            <person name="Jiang P.F."/>
            <person name="Han X.M."/>
            <person name="Li X.Y."/>
            <person name="Wang H.M."/>
            <person name="Wang Y.J."/>
            <person name="Wang X.X."/>
            <person name="Zeng Q.Y."/>
        </authorList>
    </citation>
    <scope>NUCLEOTIDE SEQUENCE [LARGE SCALE GENOMIC DNA]</scope>
    <source>
        <strain evidence="2">cv. PAL-ZL1</strain>
    </source>
</reference>
<name>A0ACC4AG80_POPAL</name>
<accession>A0ACC4AG80</accession>
<evidence type="ECO:0000313" key="1">
    <source>
        <dbReference type="EMBL" id="KAL3565187.1"/>
    </source>
</evidence>
<proteinExistence type="predicted"/>
<dbReference type="Proteomes" id="UP000309997">
    <property type="component" value="Unassembled WGS sequence"/>
</dbReference>
<comment type="caution">
    <text evidence="1">The sequence shown here is derived from an EMBL/GenBank/DDBJ whole genome shotgun (WGS) entry which is preliminary data.</text>
</comment>
<protein>
    <submittedName>
        <fullName evidence="1">Uncharacterized protein</fullName>
    </submittedName>
</protein>
<keyword evidence="2" id="KW-1185">Reference proteome</keyword>
<gene>
    <name evidence="1" type="ORF">D5086_033233</name>
</gene>
<evidence type="ECO:0000313" key="2">
    <source>
        <dbReference type="Proteomes" id="UP000309997"/>
    </source>
</evidence>
<organism evidence="1 2">
    <name type="scientific">Populus alba</name>
    <name type="common">White poplar</name>
    <dbReference type="NCBI Taxonomy" id="43335"/>
    <lineage>
        <taxon>Eukaryota</taxon>
        <taxon>Viridiplantae</taxon>
        <taxon>Streptophyta</taxon>
        <taxon>Embryophyta</taxon>
        <taxon>Tracheophyta</taxon>
        <taxon>Spermatophyta</taxon>
        <taxon>Magnoliopsida</taxon>
        <taxon>eudicotyledons</taxon>
        <taxon>Gunneridae</taxon>
        <taxon>Pentapetalae</taxon>
        <taxon>rosids</taxon>
        <taxon>fabids</taxon>
        <taxon>Malpighiales</taxon>
        <taxon>Salicaceae</taxon>
        <taxon>Saliceae</taxon>
        <taxon>Populus</taxon>
    </lineage>
</organism>